<reference evidence="2 3" key="1">
    <citation type="journal article" date="2019" name="Int. J. Syst. Evol. Microbiol.">
        <title>The Global Catalogue of Microorganisms (GCM) 10K type strain sequencing project: providing services to taxonomists for standard genome sequencing and annotation.</title>
        <authorList>
            <consortium name="The Broad Institute Genomics Platform"/>
            <consortium name="The Broad Institute Genome Sequencing Center for Infectious Disease"/>
            <person name="Wu L."/>
            <person name="Ma J."/>
        </authorList>
    </citation>
    <scope>NUCLEOTIDE SEQUENCE [LARGE SCALE GENOMIC DNA]</scope>
    <source>
        <strain evidence="2 3">CGMCC 1.12543</strain>
    </source>
</reference>
<dbReference type="AlphaFoldDB" id="A0ABD5RHK9"/>
<evidence type="ECO:0000313" key="2">
    <source>
        <dbReference type="EMBL" id="MFC5969809.1"/>
    </source>
</evidence>
<dbReference type="RefSeq" id="WP_247418154.1">
    <property type="nucleotide sequence ID" value="NZ_JALLGW010000001.1"/>
</dbReference>
<dbReference type="Proteomes" id="UP001596099">
    <property type="component" value="Unassembled WGS sequence"/>
</dbReference>
<keyword evidence="3" id="KW-1185">Reference proteome</keyword>
<dbReference type="EMBL" id="JBHSQH010000001">
    <property type="protein sequence ID" value="MFC5969809.1"/>
    <property type="molecule type" value="Genomic_DNA"/>
</dbReference>
<evidence type="ECO:0000313" key="3">
    <source>
        <dbReference type="Proteomes" id="UP001596099"/>
    </source>
</evidence>
<gene>
    <name evidence="2" type="ORF">ACFPYI_00550</name>
</gene>
<evidence type="ECO:0000256" key="1">
    <source>
        <dbReference type="SAM" id="MobiDB-lite"/>
    </source>
</evidence>
<protein>
    <submittedName>
        <fullName evidence="2">Uncharacterized protein</fullName>
    </submittedName>
</protein>
<comment type="caution">
    <text evidence="2">The sequence shown here is derived from an EMBL/GenBank/DDBJ whole genome shotgun (WGS) entry which is preliminary data.</text>
</comment>
<accession>A0ABD5RHK9</accession>
<name>A0ABD5RHK9_9EURY</name>
<proteinExistence type="predicted"/>
<feature type="region of interest" description="Disordered" evidence="1">
    <location>
        <begin position="1"/>
        <end position="24"/>
    </location>
</feature>
<organism evidence="2 3">
    <name type="scientific">Halomarina salina</name>
    <dbReference type="NCBI Taxonomy" id="1872699"/>
    <lineage>
        <taxon>Archaea</taxon>
        <taxon>Methanobacteriati</taxon>
        <taxon>Methanobacteriota</taxon>
        <taxon>Stenosarchaea group</taxon>
        <taxon>Halobacteria</taxon>
        <taxon>Halobacteriales</taxon>
        <taxon>Natronomonadaceae</taxon>
        <taxon>Halomarina</taxon>
    </lineage>
</organism>
<sequence>MATLGPARGRYRPVGPPTVVDEENSPRQFVAAVDGEQPHLSVKCPTGQ</sequence>